<dbReference type="EMBL" id="LXQA010869248">
    <property type="protein sequence ID" value="MCI74845.1"/>
    <property type="molecule type" value="Genomic_DNA"/>
</dbReference>
<name>A0A392USU6_9FABA</name>
<sequence length="78" mass="8664">PVKRSQDSSESEDDKLVSEDKSAEGTSTEAVVPKKKRTGKEKLEGVVKDKEKRKRIVVSESEKAAKKPRTQKNKGPKV</sequence>
<feature type="compositionally biased region" description="Basic and acidic residues" evidence="1">
    <location>
        <begin position="40"/>
        <end position="50"/>
    </location>
</feature>
<proteinExistence type="predicted"/>
<evidence type="ECO:0000256" key="1">
    <source>
        <dbReference type="SAM" id="MobiDB-lite"/>
    </source>
</evidence>
<feature type="compositionally biased region" description="Basic and acidic residues" evidence="1">
    <location>
        <begin position="14"/>
        <end position="23"/>
    </location>
</feature>
<feature type="non-terminal residue" evidence="2">
    <location>
        <position position="78"/>
    </location>
</feature>
<dbReference type="AlphaFoldDB" id="A0A392USU6"/>
<accession>A0A392USU6</accession>
<protein>
    <submittedName>
        <fullName evidence="2">Uncharacterized protein</fullName>
    </submittedName>
</protein>
<organism evidence="2 3">
    <name type="scientific">Trifolium medium</name>
    <dbReference type="NCBI Taxonomy" id="97028"/>
    <lineage>
        <taxon>Eukaryota</taxon>
        <taxon>Viridiplantae</taxon>
        <taxon>Streptophyta</taxon>
        <taxon>Embryophyta</taxon>
        <taxon>Tracheophyta</taxon>
        <taxon>Spermatophyta</taxon>
        <taxon>Magnoliopsida</taxon>
        <taxon>eudicotyledons</taxon>
        <taxon>Gunneridae</taxon>
        <taxon>Pentapetalae</taxon>
        <taxon>rosids</taxon>
        <taxon>fabids</taxon>
        <taxon>Fabales</taxon>
        <taxon>Fabaceae</taxon>
        <taxon>Papilionoideae</taxon>
        <taxon>50 kb inversion clade</taxon>
        <taxon>NPAAA clade</taxon>
        <taxon>Hologalegina</taxon>
        <taxon>IRL clade</taxon>
        <taxon>Trifolieae</taxon>
        <taxon>Trifolium</taxon>
    </lineage>
</organism>
<feature type="non-terminal residue" evidence="2">
    <location>
        <position position="1"/>
    </location>
</feature>
<dbReference type="Proteomes" id="UP000265520">
    <property type="component" value="Unassembled WGS sequence"/>
</dbReference>
<feature type="region of interest" description="Disordered" evidence="1">
    <location>
        <begin position="1"/>
        <end position="78"/>
    </location>
</feature>
<evidence type="ECO:0000313" key="3">
    <source>
        <dbReference type="Proteomes" id="UP000265520"/>
    </source>
</evidence>
<feature type="compositionally biased region" description="Basic residues" evidence="1">
    <location>
        <begin position="66"/>
        <end position="78"/>
    </location>
</feature>
<comment type="caution">
    <text evidence="2">The sequence shown here is derived from an EMBL/GenBank/DDBJ whole genome shotgun (WGS) entry which is preliminary data.</text>
</comment>
<reference evidence="2 3" key="1">
    <citation type="journal article" date="2018" name="Front. Plant Sci.">
        <title>Red Clover (Trifolium pratense) and Zigzag Clover (T. medium) - A Picture of Genomic Similarities and Differences.</title>
        <authorList>
            <person name="Dluhosova J."/>
            <person name="Istvanek J."/>
            <person name="Nedelnik J."/>
            <person name="Repkova J."/>
        </authorList>
    </citation>
    <scope>NUCLEOTIDE SEQUENCE [LARGE SCALE GENOMIC DNA]</scope>
    <source>
        <strain evidence="3">cv. 10/8</strain>
        <tissue evidence="2">Leaf</tissue>
    </source>
</reference>
<keyword evidence="3" id="KW-1185">Reference proteome</keyword>
<evidence type="ECO:0000313" key="2">
    <source>
        <dbReference type="EMBL" id="MCI74845.1"/>
    </source>
</evidence>